<dbReference type="InterPro" id="IPR040449">
    <property type="entry name" value="Peptidase_S66_N"/>
</dbReference>
<dbReference type="RefSeq" id="WP_221251796.1">
    <property type="nucleotide sequence ID" value="NZ_AP024355.1"/>
</dbReference>
<evidence type="ECO:0000256" key="4">
    <source>
        <dbReference type="ARBA" id="ARBA00022801"/>
    </source>
</evidence>
<evidence type="ECO:0000256" key="1">
    <source>
        <dbReference type="ARBA" id="ARBA00010233"/>
    </source>
</evidence>
<dbReference type="PANTHER" id="PTHR30237:SF2">
    <property type="entry name" value="MUREIN TETRAPEPTIDE CARBOXYPEPTIDASE"/>
    <property type="match status" value="1"/>
</dbReference>
<evidence type="ECO:0000313" key="9">
    <source>
        <dbReference type="Proteomes" id="UP001319827"/>
    </source>
</evidence>
<feature type="domain" description="LD-carboxypeptidase N-terminal" evidence="6">
    <location>
        <begin position="5"/>
        <end position="116"/>
    </location>
</feature>
<dbReference type="SUPFAM" id="SSF141986">
    <property type="entry name" value="LD-carboxypeptidase A C-terminal domain-like"/>
    <property type="match status" value="1"/>
</dbReference>
<protein>
    <submittedName>
        <fullName evidence="8">Peptidase S66</fullName>
    </submittedName>
</protein>
<dbReference type="InterPro" id="IPR003507">
    <property type="entry name" value="S66_fam"/>
</dbReference>
<evidence type="ECO:0000256" key="2">
    <source>
        <dbReference type="ARBA" id="ARBA00022645"/>
    </source>
</evidence>
<reference evidence="8 9" key="2">
    <citation type="journal article" date="2021" name="Int. J. Syst. Evol. Microbiol.">
        <title>Isolation and Polyphasic Characterization of Desulfuromonas versatilis sp. Nov., an Electrogenic Bacteria Capable of Versatile Metabolism Isolated from a Graphene Oxide-Reducing Enrichment Culture.</title>
        <authorList>
            <person name="Xie L."/>
            <person name="Yoshida N."/>
            <person name="Ishii S."/>
            <person name="Meng L."/>
        </authorList>
    </citation>
    <scope>NUCLEOTIDE SEQUENCE [LARGE SCALE GENOMIC DNA]</scope>
    <source>
        <strain evidence="8 9">NIT-T3</strain>
    </source>
</reference>
<evidence type="ECO:0000256" key="3">
    <source>
        <dbReference type="ARBA" id="ARBA00022670"/>
    </source>
</evidence>
<dbReference type="EMBL" id="AP024355">
    <property type="protein sequence ID" value="BCR04342.1"/>
    <property type="molecule type" value="Genomic_DNA"/>
</dbReference>
<dbReference type="InterPro" id="IPR040921">
    <property type="entry name" value="Peptidase_S66C"/>
</dbReference>
<dbReference type="InterPro" id="IPR027478">
    <property type="entry name" value="LdcA_N"/>
</dbReference>
<sequence>MNNVFIATPSYLIKKKRDFTGGIAQLAKLGFNVINPEFPRVLPSPQEKAAQIHGAFADPAVDLILALRGGYSAMKSLPHIDFELIRKHPKIIAGFSDLSALLNPIFERTGLVTLHAPMVINLGTPTAFTLNSLVNAVRGYPEKNLFKGARLKVYHPGSAAGVLKGGNLITLTALIDTDWEIDTAGAILFLEDVDEKLHEVDRYLTQWILAGKFKGIKGLILGDFRGIRSQKVYDILASQMDLDFPVVHCPYIGHVPNKITLPVGAKVELNTERRQLVIEGMSFPGGNP</sequence>
<comment type="similarity">
    <text evidence="1">Belongs to the peptidase S66 family.</text>
</comment>
<accession>A0ABN6DX15</accession>
<evidence type="ECO:0000259" key="6">
    <source>
        <dbReference type="Pfam" id="PF02016"/>
    </source>
</evidence>
<organism evidence="8 9">
    <name type="scientific">Desulfuromonas versatilis</name>
    <dbReference type="NCBI Taxonomy" id="2802975"/>
    <lineage>
        <taxon>Bacteria</taxon>
        <taxon>Pseudomonadati</taxon>
        <taxon>Thermodesulfobacteriota</taxon>
        <taxon>Desulfuromonadia</taxon>
        <taxon>Desulfuromonadales</taxon>
        <taxon>Desulfuromonadaceae</taxon>
        <taxon>Desulfuromonas</taxon>
    </lineage>
</organism>
<evidence type="ECO:0000313" key="8">
    <source>
        <dbReference type="EMBL" id="BCR04342.1"/>
    </source>
</evidence>
<evidence type="ECO:0000259" key="7">
    <source>
        <dbReference type="Pfam" id="PF17676"/>
    </source>
</evidence>
<feature type="domain" description="LD-carboxypeptidase C-terminal" evidence="7">
    <location>
        <begin position="161"/>
        <end position="269"/>
    </location>
</feature>
<keyword evidence="9" id="KW-1185">Reference proteome</keyword>
<dbReference type="PANTHER" id="PTHR30237">
    <property type="entry name" value="MURAMOYLTETRAPEPTIDE CARBOXYPEPTIDASE"/>
    <property type="match status" value="1"/>
</dbReference>
<proteinExistence type="inferred from homology"/>
<evidence type="ECO:0000256" key="5">
    <source>
        <dbReference type="ARBA" id="ARBA00022825"/>
    </source>
</evidence>
<dbReference type="Gene3D" id="3.40.50.10740">
    <property type="entry name" value="Class I glutamine amidotransferase-like"/>
    <property type="match status" value="1"/>
</dbReference>
<dbReference type="InterPro" id="IPR027461">
    <property type="entry name" value="Carboxypeptidase_A_C_sf"/>
</dbReference>
<name>A0ABN6DX15_9BACT</name>
<keyword evidence="2" id="KW-0121">Carboxypeptidase</keyword>
<dbReference type="CDD" id="cd07025">
    <property type="entry name" value="Peptidase_S66"/>
    <property type="match status" value="1"/>
</dbReference>
<dbReference type="Pfam" id="PF17676">
    <property type="entry name" value="Peptidase_S66C"/>
    <property type="match status" value="1"/>
</dbReference>
<dbReference type="Proteomes" id="UP001319827">
    <property type="component" value="Chromosome"/>
</dbReference>
<keyword evidence="3" id="KW-0645">Protease</keyword>
<gene>
    <name evidence="8" type="ORF">DESUT3_14110</name>
</gene>
<reference evidence="8 9" key="1">
    <citation type="journal article" date="2016" name="C (Basel)">
        <title>Selective Growth of and Electricity Production by Marine Exoelectrogenic Bacteria in Self-Aggregated Hydrogel of Microbially Reduced Graphene Oxide.</title>
        <authorList>
            <person name="Yoshida N."/>
            <person name="Goto Y."/>
            <person name="Miyata Y."/>
        </authorList>
    </citation>
    <scope>NUCLEOTIDE SEQUENCE [LARGE SCALE GENOMIC DNA]</scope>
    <source>
        <strain evidence="8 9">NIT-T3</strain>
    </source>
</reference>
<dbReference type="InterPro" id="IPR029062">
    <property type="entry name" value="Class_I_gatase-like"/>
</dbReference>
<keyword evidence="5" id="KW-0720">Serine protease</keyword>
<keyword evidence="4" id="KW-0378">Hydrolase</keyword>
<dbReference type="Gene3D" id="3.50.30.60">
    <property type="entry name" value="LD-carboxypeptidase A C-terminal domain-like"/>
    <property type="match status" value="1"/>
</dbReference>
<dbReference type="PIRSF" id="PIRSF028757">
    <property type="entry name" value="LD-carboxypeptidase"/>
    <property type="match status" value="1"/>
</dbReference>
<dbReference type="Pfam" id="PF02016">
    <property type="entry name" value="Peptidase_S66"/>
    <property type="match status" value="1"/>
</dbReference>
<dbReference type="SUPFAM" id="SSF52317">
    <property type="entry name" value="Class I glutamine amidotransferase-like"/>
    <property type="match status" value="1"/>
</dbReference>